<accession>A0A2H0UST8</accession>
<organism evidence="2 3">
    <name type="scientific">Candidatus Harrisonbacteria bacterium CG10_big_fil_rev_8_21_14_0_10_40_38</name>
    <dbReference type="NCBI Taxonomy" id="1974583"/>
    <lineage>
        <taxon>Bacteria</taxon>
        <taxon>Candidatus Harrisoniibacteriota</taxon>
    </lineage>
</organism>
<keyword evidence="1" id="KW-1133">Transmembrane helix</keyword>
<gene>
    <name evidence="2" type="ORF">COU07_00895</name>
</gene>
<sequence>MKKFIKSKQGFTLIELLISLSILAVLSGVLITLQRDIFSVNGFLNDSFIAYRDAQSAMTIIAPQVRSAGQSNVGGFALEITEPNSFAFYSNVDSDSYRERVHYFLQGDTLMQSIIKPEGNPLTYSTSTASESLRPILKHIAATSTPIFSYFGSDYKGTSTPLADPVVPSDVRLVKISLIVDDNPLLPPPPITVSSQINLRNLRTGE</sequence>
<keyword evidence="1" id="KW-0472">Membrane</keyword>
<dbReference type="Proteomes" id="UP000231157">
    <property type="component" value="Unassembled WGS sequence"/>
</dbReference>
<dbReference type="Pfam" id="PF07963">
    <property type="entry name" value="N_methyl"/>
    <property type="match status" value="1"/>
</dbReference>
<comment type="caution">
    <text evidence="2">The sequence shown here is derived from an EMBL/GenBank/DDBJ whole genome shotgun (WGS) entry which is preliminary data.</text>
</comment>
<evidence type="ECO:0008006" key="4">
    <source>
        <dbReference type="Google" id="ProtNLM"/>
    </source>
</evidence>
<dbReference type="PROSITE" id="PS00409">
    <property type="entry name" value="PROKAR_NTER_METHYL"/>
    <property type="match status" value="1"/>
</dbReference>
<feature type="transmembrane region" description="Helical" evidence="1">
    <location>
        <begin position="12"/>
        <end position="33"/>
    </location>
</feature>
<dbReference type="AlphaFoldDB" id="A0A2H0UST8"/>
<reference evidence="3" key="1">
    <citation type="submission" date="2017-09" db="EMBL/GenBank/DDBJ databases">
        <title>Depth-based differentiation of microbial function through sediment-hosted aquifers and enrichment of novel symbionts in the deep terrestrial subsurface.</title>
        <authorList>
            <person name="Probst A.J."/>
            <person name="Ladd B."/>
            <person name="Jarett J.K."/>
            <person name="Geller-Mcgrath D.E."/>
            <person name="Sieber C.M.K."/>
            <person name="Emerson J.B."/>
            <person name="Anantharaman K."/>
            <person name="Thomas B.C."/>
            <person name="Malmstrom R."/>
            <person name="Stieglmeier M."/>
            <person name="Klingl A."/>
            <person name="Woyke T."/>
            <person name="Ryan C.M."/>
            <person name="Banfield J.F."/>
        </authorList>
    </citation>
    <scope>NUCLEOTIDE SEQUENCE [LARGE SCALE GENOMIC DNA]</scope>
</reference>
<evidence type="ECO:0000313" key="3">
    <source>
        <dbReference type="Proteomes" id="UP000231157"/>
    </source>
</evidence>
<name>A0A2H0UST8_9BACT</name>
<dbReference type="InterPro" id="IPR012902">
    <property type="entry name" value="N_methyl_site"/>
</dbReference>
<protein>
    <recommendedName>
        <fullName evidence="4">Type II secretion system protein J</fullName>
    </recommendedName>
</protein>
<keyword evidence="1" id="KW-0812">Transmembrane</keyword>
<evidence type="ECO:0000256" key="1">
    <source>
        <dbReference type="SAM" id="Phobius"/>
    </source>
</evidence>
<proteinExistence type="predicted"/>
<dbReference type="EMBL" id="PFAZ01000001">
    <property type="protein sequence ID" value="PIR89443.1"/>
    <property type="molecule type" value="Genomic_DNA"/>
</dbReference>
<dbReference type="NCBIfam" id="TIGR02532">
    <property type="entry name" value="IV_pilin_GFxxxE"/>
    <property type="match status" value="1"/>
</dbReference>
<evidence type="ECO:0000313" key="2">
    <source>
        <dbReference type="EMBL" id="PIR89443.1"/>
    </source>
</evidence>